<dbReference type="InterPro" id="IPR008656">
    <property type="entry name" value="Inositol_tetrakis-P_1-kinase"/>
</dbReference>
<evidence type="ECO:0000256" key="5">
    <source>
        <dbReference type="ARBA" id="ARBA00022777"/>
    </source>
</evidence>
<comment type="catalytic activity">
    <reaction evidence="8">
        <text>1D-myo-inositol 3,4,5,6-tetrakisphosphate + ATP = 1D-myo-inositol 1,3,4,5,6-pentakisphosphate + ADP + H(+)</text>
        <dbReference type="Rhea" id="RHEA:12452"/>
        <dbReference type="ChEBI" id="CHEBI:15378"/>
        <dbReference type="ChEBI" id="CHEBI:30616"/>
        <dbReference type="ChEBI" id="CHEBI:57539"/>
        <dbReference type="ChEBI" id="CHEBI:57733"/>
        <dbReference type="ChEBI" id="CHEBI:456216"/>
        <dbReference type="EC" id="2.7.1.134"/>
    </reaction>
</comment>
<evidence type="ECO:0000256" key="8">
    <source>
        <dbReference type="PIRNR" id="PIRNR038186"/>
    </source>
</evidence>
<dbReference type="InterPro" id="IPR040464">
    <property type="entry name" value="InsP(3)kin_ATP-grasp"/>
</dbReference>
<evidence type="ECO:0000259" key="11">
    <source>
        <dbReference type="Pfam" id="PF05770"/>
    </source>
</evidence>
<feature type="binding site" evidence="10">
    <location>
        <position position="298"/>
    </location>
    <ligand>
        <name>Mg(2+)</name>
        <dbReference type="ChEBI" id="CHEBI:18420"/>
        <label>2</label>
    </ligand>
</feature>
<evidence type="ECO:0000256" key="6">
    <source>
        <dbReference type="ARBA" id="ARBA00022840"/>
    </source>
</evidence>
<keyword evidence="7 8" id="KW-0460">Magnesium</keyword>
<keyword evidence="2 8" id="KW-0808">Transferase</keyword>
<dbReference type="InterPro" id="IPR041429">
    <property type="entry name" value="ITPK1_N"/>
</dbReference>
<sequence>MGSKVIGYWMSEKKRQKLNWSEFRNVCKKSGYDLIKLDLTKPLDDQGPFSIILHKLTDIIVQANRGDEKASQMIKEVERYLSNHPEVVIIDPLDNVRKLLDRYKSYSVIDASPDLTDVDVFTPTFVEINSNDVKENIAALKRAGVKFPFVCKPSVGHGSSEAHKMAVIFNEEGVKDCKPPAVAQTFINHNAVLYKIFCVGEKYFVVERPSLKNFYSKVVPGEETIFFSSPDVSKPDSTSSLTVLDENDPARGLGMIPLDHKRLDKIVTTLRREIGLVLLGIDVVIENYTNRYAIIDINAYPGTYFNT</sequence>
<keyword evidence="5 8" id="KW-0418">Kinase</keyword>
<feature type="binding site" evidence="10">
    <location>
        <position position="296"/>
    </location>
    <ligand>
        <name>Mg(2+)</name>
        <dbReference type="ChEBI" id="CHEBI:18420"/>
        <label>2</label>
    </ligand>
</feature>
<feature type="binding site" evidence="9">
    <location>
        <position position="55"/>
    </location>
    <ligand>
        <name>1D-myo-inositol 1,3,4-trisphosphate</name>
        <dbReference type="ChEBI" id="CHEBI:58414"/>
    </ligand>
</feature>
<evidence type="ECO:0000256" key="4">
    <source>
        <dbReference type="ARBA" id="ARBA00022741"/>
    </source>
</evidence>
<feature type="binding site" evidence="9">
    <location>
        <position position="210"/>
    </location>
    <ligand>
        <name>ATP</name>
        <dbReference type="ChEBI" id="CHEBI:30616"/>
    </ligand>
</feature>
<name>A0AAW2HA96_9NEOP</name>
<feature type="domain" description="Inositol 1,3,4-trisphosphate 5/6-kinase ATP-grasp" evidence="11">
    <location>
        <begin position="120"/>
        <end position="302"/>
    </location>
</feature>
<dbReference type="Gene3D" id="3.40.50.11370">
    <property type="match status" value="1"/>
</dbReference>
<feature type="binding site" evidence="9">
    <location>
        <position position="298"/>
    </location>
    <ligand>
        <name>1D-myo-inositol 1,3,4-trisphosphate</name>
        <dbReference type="ChEBI" id="CHEBI:58414"/>
    </ligand>
</feature>
<dbReference type="EC" id="2.7.1.134" evidence="8"/>
<comment type="caution">
    <text evidence="13">The sequence shown here is derived from an EMBL/GenBank/DDBJ whole genome shotgun (WGS) entry which is preliminary data.</text>
</comment>
<dbReference type="EMBL" id="JARGDH010000005">
    <property type="protein sequence ID" value="KAL0266704.1"/>
    <property type="molecule type" value="Genomic_DNA"/>
</dbReference>
<dbReference type="Pfam" id="PF05770">
    <property type="entry name" value="Ins134_P3_kin"/>
    <property type="match status" value="1"/>
</dbReference>
<feature type="domain" description="Inositol-tetrakisphosphate 1-kinase N-terminal" evidence="12">
    <location>
        <begin position="5"/>
        <end position="95"/>
    </location>
</feature>
<feature type="binding site" evidence="9">
    <location>
        <position position="195"/>
    </location>
    <ligand>
        <name>1D-myo-inositol 1,3,4-trisphosphate</name>
        <dbReference type="ChEBI" id="CHEBI:58414"/>
    </ligand>
</feature>
<comment type="function">
    <text evidence="8">Kinase that can phosphorylate various inositol polyphosphate such as Ins(3,4,5,6)P4 or Ins(1,3,4)P3.</text>
</comment>
<dbReference type="GO" id="GO:0047325">
    <property type="term" value="F:inositol-3,4,5,6-tetrakisphosphate 1-kinase activity"/>
    <property type="evidence" value="ECO:0007669"/>
    <property type="project" value="UniProtKB-EC"/>
</dbReference>
<keyword evidence="4 8" id="KW-0547">Nucleotide-binding</keyword>
<feature type="binding site" evidence="10">
    <location>
        <position position="296"/>
    </location>
    <ligand>
        <name>Mg(2+)</name>
        <dbReference type="ChEBI" id="CHEBI:18420"/>
        <label>1</label>
    </ligand>
</feature>
<feature type="binding site" evidence="9">
    <location>
        <position position="14"/>
    </location>
    <ligand>
        <name>1D-myo-inositol 1,3,4-trisphosphate</name>
        <dbReference type="ChEBI" id="CHEBI:58414"/>
    </ligand>
</feature>
<dbReference type="Gene3D" id="3.30.1490.220">
    <property type="match status" value="1"/>
</dbReference>
<evidence type="ECO:0000256" key="3">
    <source>
        <dbReference type="ARBA" id="ARBA00022723"/>
    </source>
</evidence>
<evidence type="ECO:0000256" key="9">
    <source>
        <dbReference type="PIRSR" id="PIRSR038186-1"/>
    </source>
</evidence>
<gene>
    <name evidence="13" type="ORF">PYX00_009178</name>
</gene>
<dbReference type="FunFam" id="3.40.50.11370:FF:000004">
    <property type="entry name" value="Inositol-tetrakisphosphate 1-kinase"/>
    <property type="match status" value="1"/>
</dbReference>
<dbReference type="GO" id="GO:0032957">
    <property type="term" value="P:inositol trisphosphate metabolic process"/>
    <property type="evidence" value="ECO:0007669"/>
    <property type="project" value="InterPro"/>
</dbReference>
<evidence type="ECO:0000256" key="2">
    <source>
        <dbReference type="ARBA" id="ARBA00022679"/>
    </source>
</evidence>
<dbReference type="GO" id="GO:0005737">
    <property type="term" value="C:cytoplasm"/>
    <property type="evidence" value="ECO:0007669"/>
    <property type="project" value="TreeGrafter"/>
</dbReference>
<dbReference type="GO" id="GO:0000287">
    <property type="term" value="F:magnesium ion binding"/>
    <property type="evidence" value="ECO:0007669"/>
    <property type="project" value="InterPro"/>
</dbReference>
<dbReference type="GO" id="GO:0052726">
    <property type="term" value="F:inositol-1,3,4-trisphosphate 5-kinase activity"/>
    <property type="evidence" value="ECO:0007669"/>
    <property type="project" value="InterPro"/>
</dbReference>
<feature type="binding site" evidence="9">
    <location>
        <position position="302"/>
    </location>
    <ligand>
        <name>1D-myo-inositol 1,3,4-trisphosphate</name>
        <dbReference type="ChEBI" id="CHEBI:58414"/>
    </ligand>
</feature>
<feature type="binding site" evidence="9">
    <location>
        <position position="152"/>
    </location>
    <ligand>
        <name>ATP</name>
        <dbReference type="ChEBI" id="CHEBI:30616"/>
    </ligand>
</feature>
<dbReference type="AlphaFoldDB" id="A0AAW2HA96"/>
<feature type="binding site" evidence="9">
    <location>
        <begin position="184"/>
        <end position="195"/>
    </location>
    <ligand>
        <name>ATP</name>
        <dbReference type="ChEBI" id="CHEBI:30616"/>
    </ligand>
</feature>
<keyword evidence="3 8" id="KW-0479">Metal-binding</keyword>
<evidence type="ECO:0000313" key="13">
    <source>
        <dbReference type="EMBL" id="KAL0266704.1"/>
    </source>
</evidence>
<accession>A0AAW2HA96</accession>
<evidence type="ECO:0000256" key="1">
    <source>
        <dbReference type="ARBA" id="ARBA00009601"/>
    </source>
</evidence>
<feature type="binding site" evidence="9">
    <location>
        <position position="163"/>
    </location>
    <ligand>
        <name>1D-myo-inositol 1,3,4-trisphosphate</name>
        <dbReference type="ChEBI" id="CHEBI:58414"/>
    </ligand>
</feature>
<comment type="cofactor">
    <cofactor evidence="8 10">
        <name>Mg(2+)</name>
        <dbReference type="ChEBI" id="CHEBI:18420"/>
    </cofactor>
    <text evidence="8 10">Binds 2 magnesium ions per subunit.</text>
</comment>
<evidence type="ECO:0000256" key="7">
    <source>
        <dbReference type="ARBA" id="ARBA00022842"/>
    </source>
</evidence>
<evidence type="ECO:0000259" key="12">
    <source>
        <dbReference type="Pfam" id="PF17927"/>
    </source>
</evidence>
<dbReference type="PANTHER" id="PTHR14217:SF1">
    <property type="entry name" value="INOSITOL-TETRAKISPHOSPHATE 1-KINASE"/>
    <property type="match status" value="1"/>
</dbReference>
<feature type="binding site" evidence="9">
    <location>
        <position position="102"/>
    </location>
    <ligand>
        <name>ATP</name>
        <dbReference type="ChEBI" id="CHEBI:30616"/>
    </ligand>
</feature>
<reference evidence="13" key="1">
    <citation type="journal article" date="2024" name="Gigascience">
        <title>Chromosome-level genome of the poultry shaft louse Menopon gallinae provides insight into the host-switching and adaptive evolution of parasitic lice.</title>
        <authorList>
            <person name="Xu Y."/>
            <person name="Ma L."/>
            <person name="Liu S."/>
            <person name="Liang Y."/>
            <person name="Liu Q."/>
            <person name="He Z."/>
            <person name="Tian L."/>
            <person name="Duan Y."/>
            <person name="Cai W."/>
            <person name="Li H."/>
            <person name="Song F."/>
        </authorList>
    </citation>
    <scope>NUCLEOTIDE SEQUENCE</scope>
    <source>
        <strain evidence="13">Cailab_2023a</strain>
    </source>
</reference>
<organism evidence="13">
    <name type="scientific">Menopon gallinae</name>
    <name type="common">poultry shaft louse</name>
    <dbReference type="NCBI Taxonomy" id="328185"/>
    <lineage>
        <taxon>Eukaryota</taxon>
        <taxon>Metazoa</taxon>
        <taxon>Ecdysozoa</taxon>
        <taxon>Arthropoda</taxon>
        <taxon>Hexapoda</taxon>
        <taxon>Insecta</taxon>
        <taxon>Pterygota</taxon>
        <taxon>Neoptera</taxon>
        <taxon>Paraneoptera</taxon>
        <taxon>Psocodea</taxon>
        <taxon>Troctomorpha</taxon>
        <taxon>Phthiraptera</taxon>
        <taxon>Amblycera</taxon>
        <taxon>Menoponidae</taxon>
        <taxon>Menopon</taxon>
    </lineage>
</organism>
<evidence type="ECO:0000256" key="10">
    <source>
        <dbReference type="PIRSR" id="PIRSR038186-2"/>
    </source>
</evidence>
<keyword evidence="6 8" id="KW-0067">ATP-binding</keyword>
<dbReference type="PIRSF" id="PIRSF038186">
    <property type="entry name" value="ITPK"/>
    <property type="match status" value="1"/>
</dbReference>
<dbReference type="GO" id="GO:0052725">
    <property type="term" value="F:inositol-1,3,4-trisphosphate 6-kinase activity"/>
    <property type="evidence" value="ECO:0007669"/>
    <property type="project" value="InterPro"/>
</dbReference>
<comment type="subunit">
    <text evidence="8">Monomer.</text>
</comment>
<dbReference type="GO" id="GO:0005524">
    <property type="term" value="F:ATP binding"/>
    <property type="evidence" value="ECO:0007669"/>
    <property type="project" value="UniProtKB-KW"/>
</dbReference>
<proteinExistence type="inferred from homology"/>
<dbReference type="SUPFAM" id="SSF56059">
    <property type="entry name" value="Glutathione synthetase ATP-binding domain-like"/>
    <property type="match status" value="1"/>
</dbReference>
<feature type="binding site" evidence="10">
    <location>
        <position position="282"/>
    </location>
    <ligand>
        <name>Mg(2+)</name>
        <dbReference type="ChEBI" id="CHEBI:18420"/>
        <label>1</label>
    </ligand>
</feature>
<protein>
    <recommendedName>
        <fullName evidence="8">Inositol-tetrakisphosphate 1-kinase</fullName>
        <ecNumber evidence="8">2.7.1.134</ecNumber>
    </recommendedName>
</protein>
<dbReference type="FunFam" id="3.30.470.20:FF:000047">
    <property type="entry name" value="Inositol-tetrakisphosphate 1-kinase 4"/>
    <property type="match status" value="1"/>
</dbReference>
<dbReference type="PANTHER" id="PTHR14217">
    <property type="entry name" value="INOSITOL-TETRAKISPHOSPHATE 1-KINASE"/>
    <property type="match status" value="1"/>
</dbReference>
<comment type="similarity">
    <text evidence="1 8">Belongs to the ITPK1 family.</text>
</comment>
<dbReference type="Pfam" id="PF17927">
    <property type="entry name" value="Ins134_P3_kin_N"/>
    <property type="match status" value="1"/>
</dbReference>